<gene>
    <name evidence="1" type="ORF">LCGC14_3077130</name>
</gene>
<proteinExistence type="predicted"/>
<evidence type="ECO:0000313" key="1">
    <source>
        <dbReference type="EMBL" id="KKK55182.1"/>
    </source>
</evidence>
<reference evidence="1" key="1">
    <citation type="journal article" date="2015" name="Nature">
        <title>Complex archaea that bridge the gap between prokaryotes and eukaryotes.</title>
        <authorList>
            <person name="Spang A."/>
            <person name="Saw J.H."/>
            <person name="Jorgensen S.L."/>
            <person name="Zaremba-Niedzwiedzka K."/>
            <person name="Martijn J."/>
            <person name="Lind A.E."/>
            <person name="van Eijk R."/>
            <person name="Schleper C."/>
            <person name="Guy L."/>
            <person name="Ettema T.J."/>
        </authorList>
    </citation>
    <scope>NUCLEOTIDE SEQUENCE</scope>
</reference>
<comment type="caution">
    <text evidence="1">The sequence shown here is derived from an EMBL/GenBank/DDBJ whole genome shotgun (WGS) entry which is preliminary data.</text>
</comment>
<dbReference type="AlphaFoldDB" id="A0A0F8WE82"/>
<protein>
    <submittedName>
        <fullName evidence="1">Uncharacterized protein</fullName>
    </submittedName>
</protein>
<organism evidence="1">
    <name type="scientific">marine sediment metagenome</name>
    <dbReference type="NCBI Taxonomy" id="412755"/>
    <lineage>
        <taxon>unclassified sequences</taxon>
        <taxon>metagenomes</taxon>
        <taxon>ecological metagenomes</taxon>
    </lineage>
</organism>
<name>A0A0F8WE82_9ZZZZ</name>
<accession>A0A0F8WE82</accession>
<dbReference type="EMBL" id="LAZR01065618">
    <property type="protein sequence ID" value="KKK55182.1"/>
    <property type="molecule type" value="Genomic_DNA"/>
</dbReference>
<feature type="non-terminal residue" evidence="1">
    <location>
        <position position="1"/>
    </location>
</feature>
<sequence length="66" mass="7532">LIMIAKTESKRVTNRSYIGFLGEDQGYRDGEYWQIKLECGHRQTLLKKASLVKQAICPQCAKTGEK</sequence>